<keyword evidence="1" id="KW-0472">Membrane</keyword>
<comment type="caution">
    <text evidence="2">The sequence shown here is derived from an EMBL/GenBank/DDBJ whole genome shotgun (WGS) entry which is preliminary data.</text>
</comment>
<feature type="transmembrane region" description="Helical" evidence="1">
    <location>
        <begin position="296"/>
        <end position="316"/>
    </location>
</feature>
<dbReference type="EMBL" id="NBSH01000003">
    <property type="protein sequence ID" value="ORX39333.1"/>
    <property type="molecule type" value="Genomic_DNA"/>
</dbReference>
<dbReference type="OrthoDB" id="67965at2759"/>
<evidence type="ECO:0000313" key="3">
    <source>
        <dbReference type="Proteomes" id="UP000193218"/>
    </source>
</evidence>
<evidence type="ECO:0000313" key="2">
    <source>
        <dbReference type="EMBL" id="ORX39333.1"/>
    </source>
</evidence>
<organism evidence="2 3">
    <name type="scientific">Kockovaella imperatae</name>
    <dbReference type="NCBI Taxonomy" id="4999"/>
    <lineage>
        <taxon>Eukaryota</taxon>
        <taxon>Fungi</taxon>
        <taxon>Dikarya</taxon>
        <taxon>Basidiomycota</taxon>
        <taxon>Agaricomycotina</taxon>
        <taxon>Tremellomycetes</taxon>
        <taxon>Tremellales</taxon>
        <taxon>Cuniculitremaceae</taxon>
        <taxon>Kockovaella</taxon>
    </lineage>
</organism>
<keyword evidence="1" id="KW-0812">Transmembrane</keyword>
<protein>
    <submittedName>
        <fullName evidence="2">Uncharacterized protein</fullName>
    </submittedName>
</protein>
<dbReference type="AlphaFoldDB" id="A0A1Y1UMP8"/>
<keyword evidence="1" id="KW-1133">Transmembrane helix</keyword>
<proteinExistence type="predicted"/>
<dbReference type="GeneID" id="33556966"/>
<keyword evidence="3" id="KW-1185">Reference proteome</keyword>
<dbReference type="RefSeq" id="XP_021873196.1">
    <property type="nucleotide sequence ID" value="XM_022015158.1"/>
</dbReference>
<dbReference type="Proteomes" id="UP000193218">
    <property type="component" value="Unassembled WGS sequence"/>
</dbReference>
<sequence length="319" mass="35276">MAGMGVNIMADTGLLDIGILRSILLPNLAFSSSLILPSYLLQRFQVPISPSSFWTAATLGNTYWLAVAPGLRTQTLHTALRHIPRSRWLFLAGLTISSLRLIWSDLSEREYSSLTSKPASDQLFMHGAGHSNDSWTRYLQDWGGRILVHALITLPLLTPFRPISYPIFGCPVEDISSIRIAAAALWSLSQVIGILGSLPGHSLGLHDSVRHPESLANVLESTAYAIFLFSENLLNPFFLLSPIVTYLGARYRDSEADQELQDKLARDDPAEYLHLKDKWNDSNSFWPGLSSLKQRWTWLATGVGAAMAVLASSGVLRME</sequence>
<accession>A0A1Y1UMP8</accession>
<name>A0A1Y1UMP8_9TREE</name>
<gene>
    <name evidence="2" type="ORF">BD324DRAFT_619281</name>
</gene>
<dbReference type="InParanoid" id="A0A1Y1UMP8"/>
<reference evidence="2 3" key="1">
    <citation type="submission" date="2017-03" db="EMBL/GenBank/DDBJ databases">
        <title>Widespread Adenine N6-methylation of Active Genes in Fungi.</title>
        <authorList>
            <consortium name="DOE Joint Genome Institute"/>
            <person name="Mondo S.J."/>
            <person name="Dannebaum R.O."/>
            <person name="Kuo R.C."/>
            <person name="Louie K.B."/>
            <person name="Bewick A.J."/>
            <person name="Labutti K."/>
            <person name="Haridas S."/>
            <person name="Kuo A."/>
            <person name="Salamov A."/>
            <person name="Ahrendt S.R."/>
            <person name="Lau R."/>
            <person name="Bowen B.P."/>
            <person name="Lipzen A."/>
            <person name="Sullivan W."/>
            <person name="Andreopoulos W.B."/>
            <person name="Clum A."/>
            <person name="Lindquist E."/>
            <person name="Daum C."/>
            <person name="Northen T.R."/>
            <person name="Ramamoorthy G."/>
            <person name="Schmitz R.J."/>
            <person name="Gryganskyi A."/>
            <person name="Culley D."/>
            <person name="Magnuson J."/>
            <person name="James T.Y."/>
            <person name="O'Malley M.A."/>
            <person name="Stajich J.E."/>
            <person name="Spatafora J.W."/>
            <person name="Visel A."/>
            <person name="Grigoriev I.V."/>
        </authorList>
    </citation>
    <scope>NUCLEOTIDE SEQUENCE [LARGE SCALE GENOMIC DNA]</scope>
    <source>
        <strain evidence="2 3">NRRL Y-17943</strain>
    </source>
</reference>
<evidence type="ECO:0000256" key="1">
    <source>
        <dbReference type="SAM" id="Phobius"/>
    </source>
</evidence>